<feature type="domain" description="Transcription regulator TrmB N-terminal" evidence="1">
    <location>
        <begin position="8"/>
        <end position="70"/>
    </location>
</feature>
<reference evidence="2 3" key="1">
    <citation type="journal article" date="2016" name="Nat. Commun.">
        <title>Thousands of microbial genomes shed light on interconnected biogeochemical processes in an aquifer system.</title>
        <authorList>
            <person name="Anantharaman K."/>
            <person name="Brown C.T."/>
            <person name="Hug L.A."/>
            <person name="Sharon I."/>
            <person name="Castelle C.J."/>
            <person name="Probst A.J."/>
            <person name="Thomas B.C."/>
            <person name="Singh A."/>
            <person name="Wilkins M.J."/>
            <person name="Karaoz U."/>
            <person name="Brodie E.L."/>
            <person name="Williams K.H."/>
            <person name="Hubbard S.S."/>
            <person name="Banfield J.F."/>
        </authorList>
    </citation>
    <scope>NUCLEOTIDE SEQUENCE [LARGE SCALE GENOMIC DNA]</scope>
</reference>
<accession>A0A1F7TLD2</accession>
<dbReference type="AlphaFoldDB" id="A0A1F7TLD2"/>
<proteinExistence type="predicted"/>
<evidence type="ECO:0000313" key="2">
    <source>
        <dbReference type="EMBL" id="OGL66779.1"/>
    </source>
</evidence>
<organism evidence="2 3">
    <name type="scientific">Candidatus Uhrbacteria bacterium RIFCSPHIGHO2_01_FULL_63_20</name>
    <dbReference type="NCBI Taxonomy" id="1802385"/>
    <lineage>
        <taxon>Bacteria</taxon>
        <taxon>Candidatus Uhriibacteriota</taxon>
    </lineage>
</organism>
<dbReference type="Gene3D" id="1.10.10.10">
    <property type="entry name" value="Winged helix-like DNA-binding domain superfamily/Winged helix DNA-binding domain"/>
    <property type="match status" value="1"/>
</dbReference>
<evidence type="ECO:0000313" key="3">
    <source>
        <dbReference type="Proteomes" id="UP000177885"/>
    </source>
</evidence>
<dbReference type="STRING" id="1802385.A2856_03370"/>
<dbReference type="PANTHER" id="PTHR34293">
    <property type="entry name" value="HTH-TYPE TRANSCRIPTIONAL REGULATOR TRMBL2"/>
    <property type="match status" value="1"/>
</dbReference>
<dbReference type="InterPro" id="IPR036388">
    <property type="entry name" value="WH-like_DNA-bd_sf"/>
</dbReference>
<name>A0A1F7TLD2_9BACT</name>
<comment type="caution">
    <text evidence="2">The sequence shown here is derived from an EMBL/GenBank/DDBJ whole genome shotgun (WGS) entry which is preliminary data.</text>
</comment>
<dbReference type="Proteomes" id="UP000177885">
    <property type="component" value="Unassembled WGS sequence"/>
</dbReference>
<gene>
    <name evidence="2" type="ORF">A2856_03370</name>
</gene>
<dbReference type="InterPro" id="IPR002831">
    <property type="entry name" value="Tscrpt_reg_TrmB_N"/>
</dbReference>
<evidence type="ECO:0000259" key="1">
    <source>
        <dbReference type="Pfam" id="PF01978"/>
    </source>
</evidence>
<dbReference type="InterPro" id="IPR036390">
    <property type="entry name" value="WH_DNA-bd_sf"/>
</dbReference>
<protein>
    <recommendedName>
        <fullName evidence="1">Transcription regulator TrmB N-terminal domain-containing protein</fullName>
    </recommendedName>
</protein>
<dbReference type="Pfam" id="PF01978">
    <property type="entry name" value="TrmB"/>
    <property type="match status" value="1"/>
</dbReference>
<sequence>MDEVLKELRRLGLSEKEAQVYVASLELGPATVQDISHKSRVNRATTYVMIEALSERGLMSSFQRGKKRYFVPESPDHLKHLLRHERTEIEQKEESLGKVLPMLLALFNVEGAKPQIRYLEGPEGLQSVRDTFVALKGEYMQIVPLEEVKKMGEIVSGKEAHIGKLAVTSAKHRTLMVARPETVDDTPLVKDGEYRILPPEKFPLYADITVRENHVFFFSYRSSILSVIIVSKEVADAVRMLFDLAWAGAKEFPERRS</sequence>
<dbReference type="EMBL" id="MGDT01000006">
    <property type="protein sequence ID" value="OGL66779.1"/>
    <property type="molecule type" value="Genomic_DNA"/>
</dbReference>
<dbReference type="InterPro" id="IPR051797">
    <property type="entry name" value="TrmB-like"/>
</dbReference>
<dbReference type="SUPFAM" id="SSF46785">
    <property type="entry name" value="Winged helix' DNA-binding domain"/>
    <property type="match status" value="1"/>
</dbReference>
<dbReference type="PANTHER" id="PTHR34293:SF1">
    <property type="entry name" value="HTH-TYPE TRANSCRIPTIONAL REGULATOR TRMBL2"/>
    <property type="match status" value="1"/>
</dbReference>